<dbReference type="SUPFAM" id="SSF52833">
    <property type="entry name" value="Thioredoxin-like"/>
    <property type="match status" value="1"/>
</dbReference>
<dbReference type="Gene3D" id="3.40.30.10">
    <property type="entry name" value="Glutaredoxin"/>
    <property type="match status" value="1"/>
</dbReference>
<dbReference type="Proteomes" id="UP000575068">
    <property type="component" value="Unassembled WGS sequence"/>
</dbReference>
<proteinExistence type="predicted"/>
<dbReference type="InterPro" id="IPR036249">
    <property type="entry name" value="Thioredoxin-like_sf"/>
</dbReference>
<dbReference type="AlphaFoldDB" id="A0A840HTG8"/>
<gene>
    <name evidence="1" type="ORF">HNQ99_001610</name>
</gene>
<accession>A0A840HTG8</accession>
<organism evidence="1 2">
    <name type="scientific">Rhizorhapis suberifaciens</name>
    <name type="common">corky root of lettuce</name>
    <dbReference type="NCBI Taxonomy" id="13656"/>
    <lineage>
        <taxon>Bacteria</taxon>
        <taxon>Pseudomonadati</taxon>
        <taxon>Pseudomonadota</taxon>
        <taxon>Alphaproteobacteria</taxon>
        <taxon>Sphingomonadales</taxon>
        <taxon>Sphingomonadaceae</taxon>
        <taxon>Rhizorhapis</taxon>
    </lineage>
</organism>
<protein>
    <submittedName>
        <fullName evidence="1">Putative metal-binding protein</fullName>
    </submittedName>
</protein>
<sequence length="102" mass="10756">MAAGLTKRIRSNWRSAILVCRKCSKKVGGGFGADGDTALAKALRKHLHLKKGRKAAAGIVEVGCLGVCPKGAVTLVNGHASREWLLVRPGTDLNQIVNEIGL</sequence>
<name>A0A840HTG8_9SPHN</name>
<comment type="caution">
    <text evidence="1">The sequence shown here is derived from an EMBL/GenBank/DDBJ whole genome shotgun (WGS) entry which is preliminary data.</text>
</comment>
<evidence type="ECO:0000313" key="2">
    <source>
        <dbReference type="Proteomes" id="UP000575068"/>
    </source>
</evidence>
<dbReference type="CDD" id="cd02980">
    <property type="entry name" value="TRX_Fd_family"/>
    <property type="match status" value="1"/>
</dbReference>
<reference evidence="1 2" key="1">
    <citation type="submission" date="2020-08" db="EMBL/GenBank/DDBJ databases">
        <title>Genomic Encyclopedia of Type Strains, Phase IV (KMG-IV): sequencing the most valuable type-strain genomes for metagenomic binning, comparative biology and taxonomic classification.</title>
        <authorList>
            <person name="Goeker M."/>
        </authorList>
    </citation>
    <scope>NUCLEOTIDE SEQUENCE [LARGE SCALE GENOMIC DNA]</scope>
    <source>
        <strain evidence="1 2">DSM 7465</strain>
    </source>
</reference>
<keyword evidence="2" id="KW-1185">Reference proteome</keyword>
<evidence type="ECO:0000313" key="1">
    <source>
        <dbReference type="EMBL" id="MBB4641305.1"/>
    </source>
</evidence>
<dbReference type="EMBL" id="JACHOV010000005">
    <property type="protein sequence ID" value="MBB4641305.1"/>
    <property type="molecule type" value="Genomic_DNA"/>
</dbReference>